<dbReference type="InterPro" id="IPR037914">
    <property type="entry name" value="SpoVT-AbrB_sf"/>
</dbReference>
<proteinExistence type="predicted"/>
<name>A0A7W7ZP25_9BACT</name>
<dbReference type="Proteomes" id="UP000584867">
    <property type="component" value="Unassembled WGS sequence"/>
</dbReference>
<dbReference type="EMBL" id="JACHIO010000006">
    <property type="protein sequence ID" value="MBB5063576.1"/>
    <property type="molecule type" value="Genomic_DNA"/>
</dbReference>
<dbReference type="AlphaFoldDB" id="A0A7W7ZP25"/>
<protein>
    <submittedName>
        <fullName evidence="1">Antitoxin component of MazEF toxin-antitoxin module</fullName>
    </submittedName>
</protein>
<sequence length="75" mass="8141">MGMVVHVQQIGDKFAAFIPPELVDELGLVDGSELEIGPVDKPKASATRYATVEETLGAFEDTLPQHEAAYRELAK</sequence>
<comment type="caution">
    <text evidence="1">The sequence shown here is derived from an EMBL/GenBank/DDBJ whole genome shotgun (WGS) entry which is preliminary data.</text>
</comment>
<accession>A0A7W7ZP25</accession>
<organism evidence="1 2">
    <name type="scientific">Granulicella mallensis</name>
    <dbReference type="NCBI Taxonomy" id="940614"/>
    <lineage>
        <taxon>Bacteria</taxon>
        <taxon>Pseudomonadati</taxon>
        <taxon>Acidobacteriota</taxon>
        <taxon>Terriglobia</taxon>
        <taxon>Terriglobales</taxon>
        <taxon>Acidobacteriaceae</taxon>
        <taxon>Granulicella</taxon>
    </lineage>
</organism>
<evidence type="ECO:0000313" key="1">
    <source>
        <dbReference type="EMBL" id="MBB5063576.1"/>
    </source>
</evidence>
<gene>
    <name evidence="1" type="ORF">HDF15_001918</name>
</gene>
<dbReference type="SUPFAM" id="SSF89447">
    <property type="entry name" value="AbrB/MazE/MraZ-like"/>
    <property type="match status" value="1"/>
</dbReference>
<dbReference type="RefSeq" id="WP_184254818.1">
    <property type="nucleotide sequence ID" value="NZ_JACHIO010000006.1"/>
</dbReference>
<reference evidence="1 2" key="1">
    <citation type="submission" date="2020-08" db="EMBL/GenBank/DDBJ databases">
        <title>Genomic Encyclopedia of Type Strains, Phase IV (KMG-V): Genome sequencing to study the core and pangenomes of soil and plant-associated prokaryotes.</title>
        <authorList>
            <person name="Whitman W."/>
        </authorList>
    </citation>
    <scope>NUCLEOTIDE SEQUENCE [LARGE SCALE GENOMIC DNA]</scope>
    <source>
        <strain evidence="1 2">X5P3</strain>
    </source>
</reference>
<evidence type="ECO:0000313" key="2">
    <source>
        <dbReference type="Proteomes" id="UP000584867"/>
    </source>
</evidence>